<dbReference type="Pfam" id="PF01051">
    <property type="entry name" value="Rep3_N"/>
    <property type="match status" value="1"/>
</dbReference>
<dbReference type="Gene3D" id="1.10.10.10">
    <property type="entry name" value="Winged helix-like DNA-binding domain superfamily/Winged helix DNA-binding domain"/>
    <property type="match status" value="2"/>
</dbReference>
<dbReference type="Proteomes" id="UP001225378">
    <property type="component" value="Plasmid unnamed1"/>
</dbReference>
<dbReference type="KEGG" id="mech:Q9L42_000210"/>
<keyword evidence="4" id="KW-1185">Reference proteome</keyword>
<sequence length="295" mass="33817">MEKPASLIVVKSNKVVEASYLLSLSEQRVLLACIAQIDSREELTEQYQFEVSAAEIVDLAGLDSFTNAYRDLKKAAEKLYDRSVVINDPDPENPQITERKTRWISSIDYIPGEGKLVLNFASGIIPYLSRLSKEFTQYKLKHVARFESIYSIRLYELLVQWSSVGEREIEVEWLKNQFQVGDKYKRLGDLKKRVIDPAIEEINAHSNLWVKYGQRKSGRTVTHFQFQFGMKGQPKERKQLTEEEIDRAARPGETRAAVIARLTGTSVAEFAKPGDTFDQALARKRELADVKKKLR</sequence>
<evidence type="ECO:0000259" key="2">
    <source>
        <dbReference type="Pfam" id="PF01051"/>
    </source>
</evidence>
<dbReference type="AlphaFoldDB" id="A0AAU7NP61"/>
<evidence type="ECO:0000313" key="4">
    <source>
        <dbReference type="Proteomes" id="UP001225378"/>
    </source>
</evidence>
<geneLocation type="plasmid" evidence="3 4">
    <name>unnamed1</name>
</geneLocation>
<accession>A0AAU7NP61</accession>
<dbReference type="GO" id="GO:0006270">
    <property type="term" value="P:DNA replication initiation"/>
    <property type="evidence" value="ECO:0007669"/>
    <property type="project" value="InterPro"/>
</dbReference>
<dbReference type="RefSeq" id="WP_305910377.1">
    <property type="nucleotide sequence ID" value="NZ_CP157742.1"/>
</dbReference>
<gene>
    <name evidence="3" type="ORF">Q9L42_000210</name>
</gene>
<feature type="domain" description="Initiator Rep protein WH1" evidence="2">
    <location>
        <begin position="8"/>
        <end position="158"/>
    </location>
</feature>
<comment type="similarity">
    <text evidence="1">Belongs to the initiator RepB protein family.</text>
</comment>
<dbReference type="SUPFAM" id="SSF46785">
    <property type="entry name" value="Winged helix' DNA-binding domain"/>
    <property type="match status" value="2"/>
</dbReference>
<dbReference type="InterPro" id="IPR000525">
    <property type="entry name" value="Initiator_Rep_WH1"/>
</dbReference>
<proteinExistence type="inferred from homology"/>
<dbReference type="GO" id="GO:0003887">
    <property type="term" value="F:DNA-directed DNA polymerase activity"/>
    <property type="evidence" value="ECO:0007669"/>
    <property type="project" value="InterPro"/>
</dbReference>
<reference evidence="3 4" key="1">
    <citation type="journal article" date="2024" name="Microbiology">
        <title>Methylomarinum rosea sp. nov., a novel halophilic methanotrophic bacterium from the hypersaline Lake Elton.</title>
        <authorList>
            <person name="Suleimanov R.Z."/>
            <person name="Oshkin I.Y."/>
            <person name="Danilova O.V."/>
            <person name="Suzina N.E."/>
            <person name="Dedysh S.N."/>
        </authorList>
    </citation>
    <scope>NUCLEOTIDE SEQUENCE [LARGE SCALE GENOMIC DNA]</scope>
    <source>
        <strain evidence="3 4">Ch1-1</strain>
        <plasmid evidence="4">unnamed1</plasmid>
    </source>
</reference>
<dbReference type="EMBL" id="CP157742">
    <property type="protein sequence ID" value="XBS18752.1"/>
    <property type="molecule type" value="Genomic_DNA"/>
</dbReference>
<protein>
    <submittedName>
        <fullName evidence="3">RepB family plasmid replication initiator protein</fullName>
    </submittedName>
</protein>
<name>A0AAU7NP61_9GAMM</name>
<evidence type="ECO:0000313" key="3">
    <source>
        <dbReference type="EMBL" id="XBS18752.1"/>
    </source>
</evidence>
<dbReference type="InterPro" id="IPR036388">
    <property type="entry name" value="WH-like_DNA-bd_sf"/>
</dbReference>
<dbReference type="InterPro" id="IPR036390">
    <property type="entry name" value="WH_DNA-bd_sf"/>
</dbReference>
<evidence type="ECO:0000256" key="1">
    <source>
        <dbReference type="ARBA" id="ARBA00038283"/>
    </source>
</evidence>
<keyword evidence="3" id="KW-0614">Plasmid</keyword>
<organism evidence="3 4">
    <name type="scientific">Methylomarinum roseum</name>
    <dbReference type="NCBI Taxonomy" id="3067653"/>
    <lineage>
        <taxon>Bacteria</taxon>
        <taxon>Pseudomonadati</taxon>
        <taxon>Pseudomonadota</taxon>
        <taxon>Gammaproteobacteria</taxon>
        <taxon>Methylococcales</taxon>
        <taxon>Methylococcaceae</taxon>
        <taxon>Methylomarinum</taxon>
    </lineage>
</organism>
<dbReference type="Pfam" id="PF21205">
    <property type="entry name" value="Rep3_C"/>
    <property type="match status" value="1"/>
</dbReference>